<proteinExistence type="predicted"/>
<sequence>MVPIKILGNSQQSEVTFHIDNAVADTTAFEIKDMTLKNSEMKINFPQNVNLISMTTIHSYDSSKVIPSIRTGSSILESQNPTIETKTLESQAFSVTNLENVKITQSIITNMNSRIVFSGDSCSVNQIDIEIRFDPSQLNNYPVLSTSSSKNIGTPNSIKLSIIAAAVDSNSDFIIADGLSNQSFCETWLNTVSLSYFDKKYCKANNDNTYTLYASKDGGNGGGGGENGSDDPGSNLPLIIGVVVAVVVVIIIIIVVVVCVRKHKSSFKSRSSTSSSNESASTVNSDSEI</sequence>
<protein>
    <submittedName>
        <fullName evidence="3">Uncharacterized protein</fullName>
    </submittedName>
</protein>
<dbReference type="VEuPathDB" id="TrichDB:TRFO_18372"/>
<organism evidence="3 4">
    <name type="scientific">Tritrichomonas foetus</name>
    <dbReference type="NCBI Taxonomy" id="1144522"/>
    <lineage>
        <taxon>Eukaryota</taxon>
        <taxon>Metamonada</taxon>
        <taxon>Parabasalia</taxon>
        <taxon>Tritrichomonadida</taxon>
        <taxon>Tritrichomonadidae</taxon>
        <taxon>Tritrichomonas</taxon>
    </lineage>
</organism>
<name>A0A1J4KL81_9EUKA</name>
<keyword evidence="4" id="KW-1185">Reference proteome</keyword>
<accession>A0A1J4KL81</accession>
<keyword evidence="2" id="KW-1133">Transmembrane helix</keyword>
<dbReference type="GeneID" id="94834848"/>
<keyword evidence="2" id="KW-0812">Transmembrane</keyword>
<comment type="caution">
    <text evidence="3">The sequence shown here is derived from an EMBL/GenBank/DDBJ whole genome shotgun (WGS) entry which is preliminary data.</text>
</comment>
<dbReference type="RefSeq" id="XP_068365123.1">
    <property type="nucleotide sequence ID" value="XM_068500144.1"/>
</dbReference>
<evidence type="ECO:0000313" key="4">
    <source>
        <dbReference type="Proteomes" id="UP000179807"/>
    </source>
</evidence>
<dbReference type="Proteomes" id="UP000179807">
    <property type="component" value="Unassembled WGS sequence"/>
</dbReference>
<reference evidence="3" key="1">
    <citation type="submission" date="2016-10" db="EMBL/GenBank/DDBJ databases">
        <authorList>
            <person name="Benchimol M."/>
            <person name="Almeida L.G."/>
            <person name="Vasconcelos A.T."/>
            <person name="Perreira-Neves A."/>
            <person name="Rosa I.A."/>
            <person name="Tasca T."/>
            <person name="Bogo M.R."/>
            <person name="de Souza W."/>
        </authorList>
    </citation>
    <scope>NUCLEOTIDE SEQUENCE [LARGE SCALE GENOMIC DNA]</scope>
    <source>
        <strain evidence="3">K</strain>
    </source>
</reference>
<feature type="transmembrane region" description="Helical" evidence="2">
    <location>
        <begin position="236"/>
        <end position="260"/>
    </location>
</feature>
<evidence type="ECO:0000313" key="3">
    <source>
        <dbReference type="EMBL" id="OHT11987.1"/>
    </source>
</evidence>
<gene>
    <name evidence="3" type="ORF">TRFO_18372</name>
</gene>
<dbReference type="EMBL" id="MLAK01000574">
    <property type="protein sequence ID" value="OHT11987.1"/>
    <property type="molecule type" value="Genomic_DNA"/>
</dbReference>
<evidence type="ECO:0000256" key="2">
    <source>
        <dbReference type="SAM" id="Phobius"/>
    </source>
</evidence>
<evidence type="ECO:0000256" key="1">
    <source>
        <dbReference type="SAM" id="MobiDB-lite"/>
    </source>
</evidence>
<dbReference type="AlphaFoldDB" id="A0A1J4KL81"/>
<feature type="region of interest" description="Disordered" evidence="1">
    <location>
        <begin position="268"/>
        <end position="289"/>
    </location>
</feature>
<keyword evidence="2" id="KW-0472">Membrane</keyword>